<evidence type="ECO:0000313" key="10">
    <source>
        <dbReference type="Proteomes" id="UP000631694"/>
    </source>
</evidence>
<dbReference type="Proteomes" id="UP000631694">
    <property type="component" value="Unassembled WGS sequence"/>
</dbReference>
<dbReference type="InterPro" id="IPR050388">
    <property type="entry name" value="ABC_Ni/Peptide_Import"/>
</dbReference>
<keyword evidence="10" id="KW-1185">Reference proteome</keyword>
<evidence type="ECO:0000259" key="8">
    <source>
        <dbReference type="PROSITE" id="PS50893"/>
    </source>
</evidence>
<dbReference type="GO" id="GO:0015833">
    <property type="term" value="P:peptide transport"/>
    <property type="evidence" value="ECO:0007669"/>
    <property type="project" value="InterPro"/>
</dbReference>
<proteinExistence type="inferred from homology"/>
<dbReference type="EMBL" id="JADZLT010000049">
    <property type="protein sequence ID" value="MBH0237986.1"/>
    <property type="molecule type" value="Genomic_DNA"/>
</dbReference>
<evidence type="ECO:0000256" key="1">
    <source>
        <dbReference type="ARBA" id="ARBA00004417"/>
    </source>
</evidence>
<name>A0A931MZQ2_9HYPH</name>
<evidence type="ECO:0000256" key="2">
    <source>
        <dbReference type="ARBA" id="ARBA00005417"/>
    </source>
</evidence>
<keyword evidence="5" id="KW-0547">Nucleotide-binding</keyword>
<dbReference type="PROSITE" id="PS00211">
    <property type="entry name" value="ABC_TRANSPORTER_1"/>
    <property type="match status" value="2"/>
</dbReference>
<dbReference type="NCBIfam" id="NF008453">
    <property type="entry name" value="PRK11308.1"/>
    <property type="match status" value="2"/>
</dbReference>
<evidence type="ECO:0000256" key="6">
    <source>
        <dbReference type="ARBA" id="ARBA00022840"/>
    </source>
</evidence>
<dbReference type="PROSITE" id="PS50893">
    <property type="entry name" value="ABC_TRANSPORTER_2"/>
    <property type="match status" value="2"/>
</dbReference>
<evidence type="ECO:0000313" key="9">
    <source>
        <dbReference type="EMBL" id="MBH0237986.1"/>
    </source>
</evidence>
<organism evidence="9 10">
    <name type="scientific">Methylobrevis albus</name>
    <dbReference type="NCBI Taxonomy" id="2793297"/>
    <lineage>
        <taxon>Bacteria</taxon>
        <taxon>Pseudomonadati</taxon>
        <taxon>Pseudomonadota</taxon>
        <taxon>Alphaproteobacteria</taxon>
        <taxon>Hyphomicrobiales</taxon>
        <taxon>Pleomorphomonadaceae</taxon>
        <taxon>Methylobrevis</taxon>
    </lineage>
</organism>
<dbReference type="GO" id="GO:0016887">
    <property type="term" value="F:ATP hydrolysis activity"/>
    <property type="evidence" value="ECO:0007669"/>
    <property type="project" value="InterPro"/>
</dbReference>
<keyword evidence="3" id="KW-0813">Transport</keyword>
<evidence type="ECO:0000256" key="3">
    <source>
        <dbReference type="ARBA" id="ARBA00022448"/>
    </source>
</evidence>
<dbReference type="InterPro" id="IPR017871">
    <property type="entry name" value="ABC_transporter-like_CS"/>
</dbReference>
<evidence type="ECO:0000256" key="5">
    <source>
        <dbReference type="ARBA" id="ARBA00022741"/>
    </source>
</evidence>
<dbReference type="Pfam" id="PF08352">
    <property type="entry name" value="oligo_HPY"/>
    <property type="match status" value="2"/>
</dbReference>
<dbReference type="InterPro" id="IPR003593">
    <property type="entry name" value="AAA+_ATPase"/>
</dbReference>
<feature type="domain" description="ABC transporter" evidence="8">
    <location>
        <begin position="357"/>
        <end position="597"/>
    </location>
</feature>
<dbReference type="SMART" id="SM00382">
    <property type="entry name" value="AAA"/>
    <property type="match status" value="2"/>
</dbReference>
<sequence>MLRDHDELAIGGEPAGGRLELRDITVRHPGPGRDGPTVWNVTLTLEPGRILGLAGESGCGKSTTAKAAIGFRRGGEEVSGASVLSGLDLLGLAPDARRRLWGNRISYVSQSASLALNPSMRVGRQLAQPLRRHRGLKGAALAQRQVELFEMVGIPNPQAALKRYPFQFSGGQQQRIALAIALCCDPEILILDEPTTGLDVTTQARISALLRDIADRMRIAVLYVSHDLALLANLTDRLAVMYAGEIVEEGPTRAVIAAPRHPYTKILLGLSPRIDDPRLVPGIPGIPPPTAVLDHCAFAPRCPYAADACHTVHPAPAAAAHGGVVRCLRADELSTVSPEPVAFAHARDAGTETLLIVDQVRLHYRNAPRPSVDDVSFKLAAGEWLGIVGESGSGKSSILKMISGLVLPTEGYMRFGNIRLDSLALARPRELCRTIQLVFQNPDASLNPRHSIRQILMRPLVLFRGELGAREREAMILAILDRVRLPASVADRMPHHLSGGQRQRVAIARAFLARPQLLLCDEVTSALDVSVQATVLQMIADLSAETGAAVILVSHDLALVRTMADRIIVMKDGMVVEQAASDALFADPQSAYTRELIAAIPRLGAA</sequence>
<dbReference type="InterPro" id="IPR013563">
    <property type="entry name" value="Oligopep_ABC_C"/>
</dbReference>
<dbReference type="CDD" id="cd03257">
    <property type="entry name" value="ABC_NikE_OppD_transporters"/>
    <property type="match status" value="2"/>
</dbReference>
<dbReference type="AlphaFoldDB" id="A0A931MZQ2"/>
<keyword evidence="7" id="KW-0472">Membrane</keyword>
<evidence type="ECO:0000256" key="4">
    <source>
        <dbReference type="ARBA" id="ARBA00022475"/>
    </source>
</evidence>
<reference evidence="9" key="1">
    <citation type="submission" date="2020-12" db="EMBL/GenBank/DDBJ databases">
        <title>Methylobrevis albus sp. nov., isolated from fresh water lack sediment.</title>
        <authorList>
            <person name="Zou Q."/>
        </authorList>
    </citation>
    <scope>NUCLEOTIDE SEQUENCE</scope>
    <source>
        <strain evidence="9">L22</strain>
    </source>
</reference>
<accession>A0A931MZQ2</accession>
<keyword evidence="6 9" id="KW-0067">ATP-binding</keyword>
<gene>
    <name evidence="9" type="ORF">I5731_09155</name>
</gene>
<dbReference type="PANTHER" id="PTHR43297:SF2">
    <property type="entry name" value="DIPEPTIDE TRANSPORT ATP-BINDING PROTEIN DPPD"/>
    <property type="match status" value="1"/>
</dbReference>
<dbReference type="NCBIfam" id="TIGR01727">
    <property type="entry name" value="oligo_HPY"/>
    <property type="match status" value="1"/>
</dbReference>
<keyword evidence="4" id="KW-1003">Cell membrane</keyword>
<comment type="similarity">
    <text evidence="2">Belongs to the ABC transporter superfamily.</text>
</comment>
<dbReference type="Gene3D" id="3.40.50.300">
    <property type="entry name" value="P-loop containing nucleotide triphosphate hydrolases"/>
    <property type="match status" value="2"/>
</dbReference>
<dbReference type="InterPro" id="IPR003439">
    <property type="entry name" value="ABC_transporter-like_ATP-bd"/>
</dbReference>
<dbReference type="InterPro" id="IPR027417">
    <property type="entry name" value="P-loop_NTPase"/>
</dbReference>
<dbReference type="GO" id="GO:0005886">
    <property type="term" value="C:plasma membrane"/>
    <property type="evidence" value="ECO:0007669"/>
    <property type="project" value="UniProtKB-SubCell"/>
</dbReference>
<protein>
    <submittedName>
        <fullName evidence="9">ABC transporter ATP-binding protein</fullName>
    </submittedName>
</protein>
<comment type="subcellular location">
    <subcellularLocation>
        <location evidence="1">Cell inner membrane</location>
        <topology evidence="1">Peripheral membrane protein</topology>
    </subcellularLocation>
</comment>
<dbReference type="PANTHER" id="PTHR43297">
    <property type="entry name" value="OLIGOPEPTIDE TRANSPORT ATP-BINDING PROTEIN APPD"/>
    <property type="match status" value="1"/>
</dbReference>
<feature type="domain" description="ABC transporter" evidence="8">
    <location>
        <begin position="19"/>
        <end position="268"/>
    </location>
</feature>
<dbReference type="Pfam" id="PF00005">
    <property type="entry name" value="ABC_tran"/>
    <property type="match status" value="2"/>
</dbReference>
<comment type="caution">
    <text evidence="9">The sequence shown here is derived from an EMBL/GenBank/DDBJ whole genome shotgun (WGS) entry which is preliminary data.</text>
</comment>
<evidence type="ECO:0000256" key="7">
    <source>
        <dbReference type="ARBA" id="ARBA00023136"/>
    </source>
</evidence>
<dbReference type="SUPFAM" id="SSF52540">
    <property type="entry name" value="P-loop containing nucleoside triphosphate hydrolases"/>
    <property type="match status" value="2"/>
</dbReference>
<dbReference type="GO" id="GO:0005524">
    <property type="term" value="F:ATP binding"/>
    <property type="evidence" value="ECO:0007669"/>
    <property type="project" value="UniProtKB-KW"/>
</dbReference>
<dbReference type="RefSeq" id="WP_197311038.1">
    <property type="nucleotide sequence ID" value="NZ_JADZLT010000049.1"/>
</dbReference>